<feature type="region of interest" description="Disordered" evidence="1">
    <location>
        <begin position="1"/>
        <end position="21"/>
    </location>
</feature>
<dbReference type="RefSeq" id="WP_185447370.1">
    <property type="nucleotide sequence ID" value="NZ_CP043661.1"/>
</dbReference>
<feature type="compositionally biased region" description="Basic and acidic residues" evidence="1">
    <location>
        <begin position="1"/>
        <end position="13"/>
    </location>
</feature>
<proteinExistence type="predicted"/>
<organism evidence="2 3">
    <name type="scientific">Kribbella qitaiheensis</name>
    <dbReference type="NCBI Taxonomy" id="1544730"/>
    <lineage>
        <taxon>Bacteria</taxon>
        <taxon>Bacillati</taxon>
        <taxon>Actinomycetota</taxon>
        <taxon>Actinomycetes</taxon>
        <taxon>Propionibacteriales</taxon>
        <taxon>Kribbellaceae</taxon>
        <taxon>Kribbella</taxon>
    </lineage>
</organism>
<gene>
    <name evidence="2" type="ORF">F1D05_10945</name>
</gene>
<reference evidence="2 3" key="2">
    <citation type="journal article" date="2020" name="Microbiol. Resour. Announc.">
        <title>Antarctic desert soil bacteria exhibit high novel natural product potential, evaluated through long-read genome sequencing and comparative genomics.</title>
        <authorList>
            <person name="Benaud N."/>
            <person name="Edwards R.J."/>
            <person name="Amos T.G."/>
            <person name="D'Agostino P.M."/>
            <person name="Gutierrez-Chavez C."/>
            <person name="Montgomery K."/>
            <person name="Nicetic I."/>
            <person name="Ferrari B.C."/>
        </authorList>
    </citation>
    <scope>NUCLEOTIDE SEQUENCE [LARGE SCALE GENOMIC DNA]</scope>
    <source>
        <strain evidence="2 3">SPB151</strain>
    </source>
</reference>
<accession>A0A7G6WWF1</accession>
<dbReference type="AlphaFoldDB" id="A0A7G6WWF1"/>
<protein>
    <submittedName>
        <fullName evidence="2">Uncharacterized protein</fullName>
    </submittedName>
</protein>
<reference evidence="3" key="1">
    <citation type="submission" date="2019-09" db="EMBL/GenBank/DDBJ databases">
        <title>Antimicrobial potential of Antarctic Bacteria.</title>
        <authorList>
            <person name="Benaud N."/>
            <person name="Edwards R.J."/>
            <person name="Ferrari B.C."/>
        </authorList>
    </citation>
    <scope>NUCLEOTIDE SEQUENCE [LARGE SCALE GENOMIC DNA]</scope>
    <source>
        <strain evidence="3">SPB151</strain>
    </source>
</reference>
<sequence length="631" mass="69579">MADKRSGDPEQRRCGRPTRTGSPCAAIVRRSAVLDAFAPACGMHLSDEEKAATRTALWSEEGQVLWALEQRNDAQDLASAQDLTDLLRMRETKVQRALRELQKHGTVAARKVDRRSLWGTTDQVMRWDRLKMRFQAEMEGTSARVLAVNSILAQHAERLDKVCHPNGVSVDLRKPPDRDPASPARHLLVLAAGQPDAAAWLSAALSRPTPAQERTQDYVDQFDDLLGPLELAGWRCHEEGFDLDQDDDGPVLSTTMFRTCMLLAAEYRPFDDTLTLTPFEMFDEDEELFSILDSNELIALDVDPTQDVTRRAGELGLLEPTRVTVTPDAGISLNEFVGYQIATYVVGPAAHYRDKSALDVAGEIDEHPYLKLYLDTVVGFFGSGVLPDLVPDSIALGIAAWCWRNNTAVEEFHLPTDVLMARVNLAVTRAAMDHIDEIEGVDWAGLINALTDDSWALPDGRTISTLFGAGWGQVQQTVAEQLRHWQAIDADVLGPEATLRLLSIGGTTGYTDRWWGRSRWSAMCAAVVADAISAEVALPSPYHHRGSAQLIDDLSDPGELDDAVLEWMIDLPGTGVGGPQGLRFHSAARPITRTVDPPRSDLSRMLNSEYCRSTDGHRRPADLPPPEAVDR</sequence>
<feature type="compositionally biased region" description="Pro residues" evidence="1">
    <location>
        <begin position="622"/>
        <end position="631"/>
    </location>
</feature>
<dbReference type="KEGG" id="kqi:F1D05_10945"/>
<name>A0A7G6WWF1_9ACTN</name>
<evidence type="ECO:0000313" key="3">
    <source>
        <dbReference type="Proteomes" id="UP000515563"/>
    </source>
</evidence>
<keyword evidence="3" id="KW-1185">Reference proteome</keyword>
<feature type="region of interest" description="Disordered" evidence="1">
    <location>
        <begin position="593"/>
        <end position="631"/>
    </location>
</feature>
<feature type="compositionally biased region" description="Basic and acidic residues" evidence="1">
    <location>
        <begin position="612"/>
        <end position="621"/>
    </location>
</feature>
<dbReference type="EMBL" id="CP043661">
    <property type="protein sequence ID" value="QNE18316.1"/>
    <property type="molecule type" value="Genomic_DNA"/>
</dbReference>
<dbReference type="Proteomes" id="UP000515563">
    <property type="component" value="Chromosome"/>
</dbReference>
<evidence type="ECO:0000256" key="1">
    <source>
        <dbReference type="SAM" id="MobiDB-lite"/>
    </source>
</evidence>
<evidence type="ECO:0000313" key="2">
    <source>
        <dbReference type="EMBL" id="QNE18316.1"/>
    </source>
</evidence>